<evidence type="ECO:0000256" key="4">
    <source>
        <dbReference type="ARBA" id="ARBA00022827"/>
    </source>
</evidence>
<evidence type="ECO:0000259" key="6">
    <source>
        <dbReference type="PROSITE" id="PS51387"/>
    </source>
</evidence>
<dbReference type="Gene3D" id="3.30.465.10">
    <property type="match status" value="1"/>
</dbReference>
<dbReference type="InterPro" id="IPR012951">
    <property type="entry name" value="BBE"/>
</dbReference>
<dbReference type="InterPro" id="IPR016167">
    <property type="entry name" value="FAD-bd_PCMH_sub1"/>
</dbReference>
<dbReference type="Pfam" id="PF08031">
    <property type="entry name" value="BBE"/>
    <property type="match status" value="1"/>
</dbReference>
<evidence type="ECO:0000256" key="2">
    <source>
        <dbReference type="ARBA" id="ARBA00005466"/>
    </source>
</evidence>
<dbReference type="InterPro" id="IPR006094">
    <property type="entry name" value="Oxid_FAD_bind_N"/>
</dbReference>
<dbReference type="GO" id="GO:0016491">
    <property type="term" value="F:oxidoreductase activity"/>
    <property type="evidence" value="ECO:0007669"/>
    <property type="project" value="UniProtKB-KW"/>
</dbReference>
<evidence type="ECO:0000256" key="1">
    <source>
        <dbReference type="ARBA" id="ARBA00001974"/>
    </source>
</evidence>
<evidence type="ECO:0000256" key="3">
    <source>
        <dbReference type="ARBA" id="ARBA00022630"/>
    </source>
</evidence>
<keyword evidence="5" id="KW-0560">Oxidoreductase</keyword>
<protein>
    <recommendedName>
        <fullName evidence="6">FAD-binding PCMH-type domain-containing protein</fullName>
    </recommendedName>
</protein>
<comment type="cofactor">
    <cofactor evidence="1">
        <name>FAD</name>
        <dbReference type="ChEBI" id="CHEBI:57692"/>
    </cofactor>
</comment>
<sequence length="464" mass="51272">MPLLSYPLALELKKELQGTNAEVITPDNENYPESISRFSASNEVSKTVSFATKRHIPFVVQGGGYNTSGSSSTYGGIAISMSKMSKIIVDQASKTIAVQGGATWQDVDRVADTFGLAVVGCTMNKTSVGGTTLGGGYGWLTGSYGLIIDNLLSVKMVLADGRVVTASTTDNTDLFWAVRGAGQNFGVATEFVFKAYPQKNPVFGGLLYFTADRLAKILDFANHFEERATGHEGLFFGFTAPPLMQATVIFAVVFYNGPRPEAERFFAPILSQGPVLNDTRMMPYPEINMMMNKAAEFGGRKRLGGTSVTLPLDVKYMEELYRDFDKIMKTFPLASESIVVFELLPYTELIKVPNDATAFANRGRYYNAGLIFCWHNPELDPKMRSLHQDMVQKIGERAGIAKSPEANQGVGVYANYAGHEANARELFGDNLPRLQKLKMQYDPDNVFRKWHDMFLHTETYSKKS</sequence>
<dbReference type="Gene3D" id="3.40.462.20">
    <property type="match status" value="1"/>
</dbReference>
<comment type="caution">
    <text evidence="7">The sequence shown here is derived from an EMBL/GenBank/DDBJ whole genome shotgun (WGS) entry which is preliminary data.</text>
</comment>
<dbReference type="InterPro" id="IPR016166">
    <property type="entry name" value="FAD-bd_PCMH"/>
</dbReference>
<accession>A0A8H5ZXS2</accession>
<gene>
    <name evidence="7" type="ORF">ETB97_004628</name>
</gene>
<organism evidence="7 8">
    <name type="scientific">Petromyces alliaceus</name>
    <name type="common">Aspergillus alliaceus</name>
    <dbReference type="NCBI Taxonomy" id="209559"/>
    <lineage>
        <taxon>Eukaryota</taxon>
        <taxon>Fungi</taxon>
        <taxon>Dikarya</taxon>
        <taxon>Ascomycota</taxon>
        <taxon>Pezizomycotina</taxon>
        <taxon>Eurotiomycetes</taxon>
        <taxon>Eurotiomycetidae</taxon>
        <taxon>Eurotiales</taxon>
        <taxon>Aspergillaceae</taxon>
        <taxon>Aspergillus</taxon>
        <taxon>Aspergillus subgen. Circumdati</taxon>
    </lineage>
</organism>
<dbReference type="InterPro" id="IPR050416">
    <property type="entry name" value="FAD-linked_Oxidoreductase"/>
</dbReference>
<comment type="similarity">
    <text evidence="2">Belongs to the oxygen-dependent FAD-linked oxidoreductase family.</text>
</comment>
<evidence type="ECO:0000313" key="7">
    <source>
        <dbReference type="EMBL" id="KAF5858266.1"/>
    </source>
</evidence>
<dbReference type="Proteomes" id="UP000541154">
    <property type="component" value="Unassembled WGS sequence"/>
</dbReference>
<keyword evidence="4" id="KW-0274">FAD</keyword>
<dbReference type="Pfam" id="PF01565">
    <property type="entry name" value="FAD_binding_4"/>
    <property type="match status" value="1"/>
</dbReference>
<dbReference type="InterPro" id="IPR036318">
    <property type="entry name" value="FAD-bd_PCMH-like_sf"/>
</dbReference>
<dbReference type="PANTHER" id="PTHR42973">
    <property type="entry name" value="BINDING OXIDOREDUCTASE, PUTATIVE (AFU_ORTHOLOGUE AFUA_1G17690)-RELATED"/>
    <property type="match status" value="1"/>
</dbReference>
<dbReference type="EMBL" id="SPNV01000213">
    <property type="protein sequence ID" value="KAF5858266.1"/>
    <property type="molecule type" value="Genomic_DNA"/>
</dbReference>
<feature type="domain" description="FAD-binding PCMH-type" evidence="6">
    <location>
        <begin position="28"/>
        <end position="198"/>
    </location>
</feature>
<keyword evidence="3" id="KW-0285">Flavoprotein</keyword>
<dbReference type="SUPFAM" id="SSF56176">
    <property type="entry name" value="FAD-binding/transporter-associated domain-like"/>
    <property type="match status" value="1"/>
</dbReference>
<proteinExistence type="inferred from homology"/>
<name>A0A8H5ZXS2_PETAA</name>
<keyword evidence="8" id="KW-1185">Reference proteome</keyword>
<evidence type="ECO:0000313" key="8">
    <source>
        <dbReference type="Proteomes" id="UP000541154"/>
    </source>
</evidence>
<dbReference type="GO" id="GO:0071949">
    <property type="term" value="F:FAD binding"/>
    <property type="evidence" value="ECO:0007669"/>
    <property type="project" value="InterPro"/>
</dbReference>
<evidence type="ECO:0000256" key="5">
    <source>
        <dbReference type="ARBA" id="ARBA00023002"/>
    </source>
</evidence>
<dbReference type="AlphaFoldDB" id="A0A8H5ZXS2"/>
<dbReference type="PANTHER" id="PTHR42973:SF39">
    <property type="entry name" value="FAD-BINDING PCMH-TYPE DOMAIN-CONTAINING PROTEIN"/>
    <property type="match status" value="1"/>
</dbReference>
<reference evidence="7 8" key="1">
    <citation type="submission" date="2019-04" db="EMBL/GenBank/DDBJ databases">
        <title>Aspergillus burnettii sp. nov., novel species from soil in southeast Queensland.</title>
        <authorList>
            <person name="Gilchrist C.L.M."/>
            <person name="Pitt J.I."/>
            <person name="Lange L."/>
            <person name="Lacey H.J."/>
            <person name="Vuong D."/>
            <person name="Midgley D.J."/>
            <person name="Greenfield P."/>
            <person name="Bradbury M."/>
            <person name="Lacey E."/>
            <person name="Busk P.K."/>
            <person name="Pilgaard B."/>
            <person name="Chooi Y.H."/>
            <person name="Piggott A.M."/>
        </authorList>
    </citation>
    <scope>NUCLEOTIDE SEQUENCE [LARGE SCALE GENOMIC DNA]</scope>
    <source>
        <strain evidence="7 8">FRR 5400</strain>
    </source>
</reference>
<dbReference type="PROSITE" id="PS51387">
    <property type="entry name" value="FAD_PCMH"/>
    <property type="match status" value="1"/>
</dbReference>
<dbReference type="Gene3D" id="3.30.43.10">
    <property type="entry name" value="Uridine Diphospho-n-acetylenolpyruvylglucosamine Reductase, domain 2"/>
    <property type="match status" value="1"/>
</dbReference>
<dbReference type="InterPro" id="IPR016169">
    <property type="entry name" value="FAD-bd_PCMH_sub2"/>
</dbReference>